<dbReference type="InterPro" id="IPR002514">
    <property type="entry name" value="Transposase_8"/>
</dbReference>
<dbReference type="AlphaFoldDB" id="A0A147IX15"/>
<keyword evidence="1" id="KW-0175">Coiled coil</keyword>
<protein>
    <submittedName>
        <fullName evidence="2">Transposase</fullName>
    </submittedName>
</protein>
<dbReference type="PATRIC" id="fig|33051.4.peg.2198"/>
<evidence type="ECO:0000313" key="2">
    <source>
        <dbReference type="EMBL" id="KTW00043.1"/>
    </source>
</evidence>
<dbReference type="SUPFAM" id="SSF48295">
    <property type="entry name" value="TrpR-like"/>
    <property type="match status" value="1"/>
</dbReference>
<dbReference type="GO" id="GO:0006313">
    <property type="term" value="P:DNA transposition"/>
    <property type="evidence" value="ECO:0007669"/>
    <property type="project" value="InterPro"/>
</dbReference>
<sequence length="133" mass="14834">MTEHTTRRYNDGEVLSGVQRRRRWTPEEKVRIVEETYLPGMSVSLVARRHGIGAGQLFTWRRLMAQGALTAAGAGEEVVPASEYRALQAQVNELQRLLSKKTMEAEILREAMSQATGPKKLLLRSTSLPGDGQ</sequence>
<feature type="coiled-coil region" evidence="1">
    <location>
        <begin position="84"/>
        <end position="111"/>
    </location>
</feature>
<dbReference type="EMBL" id="LDTE01000041">
    <property type="protein sequence ID" value="KTW00043.1"/>
    <property type="molecule type" value="Genomic_DNA"/>
</dbReference>
<organism evidence="2 3">
    <name type="scientific">Sphingomonas sanguinis</name>
    <dbReference type="NCBI Taxonomy" id="33051"/>
    <lineage>
        <taxon>Bacteria</taxon>
        <taxon>Pseudomonadati</taxon>
        <taxon>Pseudomonadota</taxon>
        <taxon>Alphaproteobacteria</taxon>
        <taxon>Sphingomonadales</taxon>
        <taxon>Sphingomonadaceae</taxon>
        <taxon>Sphingomonas</taxon>
    </lineage>
</organism>
<dbReference type="Proteomes" id="UP000074072">
    <property type="component" value="Unassembled WGS sequence"/>
</dbReference>
<evidence type="ECO:0000256" key="1">
    <source>
        <dbReference type="SAM" id="Coils"/>
    </source>
</evidence>
<reference evidence="2 3" key="1">
    <citation type="journal article" date="2016" name="Front. Microbiol.">
        <title>Genomic Resource of Rice Seed Associated Bacteria.</title>
        <authorList>
            <person name="Midha S."/>
            <person name="Bansal K."/>
            <person name="Sharma S."/>
            <person name="Kumar N."/>
            <person name="Patil P.P."/>
            <person name="Chaudhry V."/>
            <person name="Patil P.B."/>
        </authorList>
    </citation>
    <scope>NUCLEOTIDE SEQUENCE [LARGE SCALE GENOMIC DNA]</scope>
    <source>
        <strain evidence="2 3">SB4</strain>
    </source>
</reference>
<dbReference type="InterPro" id="IPR010921">
    <property type="entry name" value="Trp_repressor/repl_initiator"/>
</dbReference>
<dbReference type="PANTHER" id="PTHR37936:SF3">
    <property type="entry name" value="TRANSPOSASE INSC FOR INSERTION ELEMENT IS2A-RELATED"/>
    <property type="match status" value="1"/>
</dbReference>
<dbReference type="Pfam" id="PF01527">
    <property type="entry name" value="HTH_Tnp_1"/>
    <property type="match status" value="1"/>
</dbReference>
<dbReference type="GO" id="GO:0004803">
    <property type="term" value="F:transposase activity"/>
    <property type="evidence" value="ECO:0007669"/>
    <property type="project" value="InterPro"/>
</dbReference>
<evidence type="ECO:0000313" key="3">
    <source>
        <dbReference type="Proteomes" id="UP000074072"/>
    </source>
</evidence>
<comment type="caution">
    <text evidence="2">The sequence shown here is derived from an EMBL/GenBank/DDBJ whole genome shotgun (WGS) entry which is preliminary data.</text>
</comment>
<dbReference type="PANTHER" id="PTHR37936">
    <property type="entry name" value="TRANSPOSASE INSC FOR INSERTION ELEMENT IS2A-RELATED"/>
    <property type="match status" value="1"/>
</dbReference>
<gene>
    <name evidence="2" type="ORF">SB4_07480</name>
</gene>
<accession>A0A147IX15</accession>
<dbReference type="GO" id="GO:0043565">
    <property type="term" value="F:sequence-specific DNA binding"/>
    <property type="evidence" value="ECO:0007669"/>
    <property type="project" value="InterPro"/>
</dbReference>
<proteinExistence type="predicted"/>
<name>A0A147IX15_9SPHN</name>